<protein>
    <recommendedName>
        <fullName evidence="3">Synaptosomal-associated protein 47</fullName>
    </recommendedName>
    <alternativeName>
        <fullName evidence="4">Synaptosomal-associated 47 kDa protein</fullName>
    </alternativeName>
</protein>
<feature type="domain" description="PH" evidence="7">
    <location>
        <begin position="21"/>
        <end position="132"/>
    </location>
</feature>
<reference evidence="9" key="3">
    <citation type="submission" date="2015-02" db="UniProtKB">
        <authorList>
            <consortium name="EnsemblProtists"/>
        </authorList>
    </citation>
    <scope>IDENTIFICATION</scope>
    <source>
        <strain evidence="9">DAOM BR144</strain>
    </source>
</reference>
<dbReference type="Proteomes" id="UP000019132">
    <property type="component" value="Unassembled WGS sequence"/>
</dbReference>
<dbReference type="PROSITE" id="PS50192">
    <property type="entry name" value="T_SNARE"/>
    <property type="match status" value="1"/>
</dbReference>
<dbReference type="PANTHER" id="PTHR19305">
    <property type="entry name" value="SYNAPTOSOMAL ASSOCIATED PROTEIN"/>
    <property type="match status" value="1"/>
</dbReference>
<reference evidence="10" key="2">
    <citation type="submission" date="2010-04" db="EMBL/GenBank/DDBJ databases">
        <authorList>
            <person name="Buell R."/>
            <person name="Hamilton J."/>
            <person name="Hostetler J."/>
        </authorList>
    </citation>
    <scope>NUCLEOTIDE SEQUENCE [LARGE SCALE GENOMIC DNA]</scope>
    <source>
        <strain evidence="10">DAOM:BR144</strain>
    </source>
</reference>
<dbReference type="VEuPathDB" id="FungiDB:PYU1_G001735"/>
<evidence type="ECO:0000259" key="8">
    <source>
        <dbReference type="PROSITE" id="PS50192"/>
    </source>
</evidence>
<name>K3W9U5_GLOUD</name>
<dbReference type="InParanoid" id="K3W9U5"/>
<keyword evidence="10" id="KW-1185">Reference proteome</keyword>
<dbReference type="InterPro" id="IPR000727">
    <property type="entry name" value="T_SNARE_dom"/>
</dbReference>
<dbReference type="PROSITE" id="PS50003">
    <property type="entry name" value="PH_DOMAIN"/>
    <property type="match status" value="1"/>
</dbReference>
<dbReference type="AlphaFoldDB" id="K3W9U5"/>
<dbReference type="EMBL" id="GL376634">
    <property type="status" value="NOT_ANNOTATED_CDS"/>
    <property type="molecule type" value="Genomic_DNA"/>
</dbReference>
<dbReference type="SUPFAM" id="SSF58038">
    <property type="entry name" value="SNARE fusion complex"/>
    <property type="match status" value="1"/>
</dbReference>
<comment type="similarity">
    <text evidence="2">Belongs to the SVAP1 family.</text>
</comment>
<dbReference type="eggNOG" id="ENOG502RY4D">
    <property type="taxonomic scope" value="Eukaryota"/>
</dbReference>
<feature type="compositionally biased region" description="Low complexity" evidence="6">
    <location>
        <begin position="242"/>
        <end position="265"/>
    </location>
</feature>
<evidence type="ECO:0000256" key="3">
    <source>
        <dbReference type="ARBA" id="ARBA00024443"/>
    </source>
</evidence>
<sequence length="342" mass="37128">MNILRVPDAKLAISGAEVCKPTSCEGYVTKRGHFRKSWRVRYLVFNGADLQVSYFESRDAAHAPGTVPKGSFYVSSVEKHEYWIGVMGGKEKPFGFKLVGHAPSKGYIELDIFVESLPDVNKWLEVVQNALDAAKKLTRKGMTDSTKSMFGFGASISPQLQVKKLAATKEELLREALREIEGAKLIGREAVNEIVSQGEKLDQVENDLGHVEGDLDHADKLLRHLKSPVLHVFSNDNRQKKGAPTAATASASGGASATTSPVSGTEGQLHAKITGGGGTLNDLEMLALALSELEEQANLMNAEAARSTEQIARIEERLTSVNDRVQHQTKKATATMKAGNLF</sequence>
<dbReference type="HOGENOM" id="CLU_798054_0_0_1"/>
<dbReference type="EnsemblProtists" id="PYU1_T001736">
    <property type="protein sequence ID" value="PYU1_T001736"/>
    <property type="gene ID" value="PYU1_G001735"/>
</dbReference>
<comment type="similarity">
    <text evidence="1">Belongs to the SNAP-25 family.</text>
</comment>
<keyword evidence="5" id="KW-0175">Coiled coil</keyword>
<evidence type="ECO:0000256" key="1">
    <source>
        <dbReference type="ARBA" id="ARBA00009480"/>
    </source>
</evidence>
<dbReference type="InterPro" id="IPR011993">
    <property type="entry name" value="PH-like_dom_sf"/>
</dbReference>
<dbReference type="OMA" id="KLVGHAP"/>
<evidence type="ECO:0000256" key="2">
    <source>
        <dbReference type="ARBA" id="ARBA00024354"/>
    </source>
</evidence>
<organism evidence="9 10">
    <name type="scientific">Globisporangium ultimum (strain ATCC 200006 / CBS 805.95 / DAOM BR144)</name>
    <name type="common">Pythium ultimum</name>
    <dbReference type="NCBI Taxonomy" id="431595"/>
    <lineage>
        <taxon>Eukaryota</taxon>
        <taxon>Sar</taxon>
        <taxon>Stramenopiles</taxon>
        <taxon>Oomycota</taxon>
        <taxon>Peronosporomycetes</taxon>
        <taxon>Pythiales</taxon>
        <taxon>Pythiaceae</taxon>
        <taxon>Globisporangium</taxon>
    </lineage>
</organism>
<evidence type="ECO:0000256" key="5">
    <source>
        <dbReference type="SAM" id="Coils"/>
    </source>
</evidence>
<dbReference type="PANTHER" id="PTHR19305:SF9">
    <property type="entry name" value="SYNAPTOSOMAL-ASSOCIATED PROTEIN 29"/>
    <property type="match status" value="1"/>
</dbReference>
<evidence type="ECO:0000259" key="7">
    <source>
        <dbReference type="PROSITE" id="PS50003"/>
    </source>
</evidence>
<feature type="domain" description="T-SNARE coiled-coil homology" evidence="8">
    <location>
        <begin position="163"/>
        <end position="225"/>
    </location>
</feature>
<evidence type="ECO:0000256" key="6">
    <source>
        <dbReference type="SAM" id="MobiDB-lite"/>
    </source>
</evidence>
<evidence type="ECO:0000256" key="4">
    <source>
        <dbReference type="ARBA" id="ARBA00032027"/>
    </source>
</evidence>
<dbReference type="Gene3D" id="1.20.5.110">
    <property type="match status" value="1"/>
</dbReference>
<dbReference type="Pfam" id="PF00169">
    <property type="entry name" value="PH"/>
    <property type="match status" value="1"/>
</dbReference>
<evidence type="ECO:0000313" key="10">
    <source>
        <dbReference type="Proteomes" id="UP000019132"/>
    </source>
</evidence>
<dbReference type="STRING" id="431595.K3W9U5"/>
<dbReference type="GO" id="GO:0005886">
    <property type="term" value="C:plasma membrane"/>
    <property type="evidence" value="ECO:0007669"/>
    <property type="project" value="TreeGrafter"/>
</dbReference>
<feature type="coiled-coil region" evidence="5">
    <location>
        <begin position="283"/>
        <end position="331"/>
    </location>
</feature>
<feature type="region of interest" description="Disordered" evidence="6">
    <location>
        <begin position="234"/>
        <end position="276"/>
    </location>
</feature>
<dbReference type="InterPro" id="IPR001849">
    <property type="entry name" value="PH_domain"/>
</dbReference>
<accession>K3W9U5</accession>
<dbReference type="SMART" id="SM00233">
    <property type="entry name" value="PH"/>
    <property type="match status" value="1"/>
</dbReference>
<reference evidence="10" key="1">
    <citation type="journal article" date="2010" name="Genome Biol.">
        <title>Genome sequence of the necrotrophic plant pathogen Pythium ultimum reveals original pathogenicity mechanisms and effector repertoire.</title>
        <authorList>
            <person name="Levesque C.A."/>
            <person name="Brouwer H."/>
            <person name="Cano L."/>
            <person name="Hamilton J.P."/>
            <person name="Holt C."/>
            <person name="Huitema E."/>
            <person name="Raffaele S."/>
            <person name="Robideau G.P."/>
            <person name="Thines M."/>
            <person name="Win J."/>
            <person name="Zerillo M.M."/>
            <person name="Beakes G.W."/>
            <person name="Boore J.L."/>
            <person name="Busam D."/>
            <person name="Dumas B."/>
            <person name="Ferriera S."/>
            <person name="Fuerstenberg S.I."/>
            <person name="Gachon C.M."/>
            <person name="Gaulin E."/>
            <person name="Govers F."/>
            <person name="Grenville-Briggs L."/>
            <person name="Horner N."/>
            <person name="Hostetler J."/>
            <person name="Jiang R.H."/>
            <person name="Johnson J."/>
            <person name="Krajaejun T."/>
            <person name="Lin H."/>
            <person name="Meijer H.J."/>
            <person name="Moore B."/>
            <person name="Morris P."/>
            <person name="Phuntmart V."/>
            <person name="Puiu D."/>
            <person name="Shetty J."/>
            <person name="Stajich J.E."/>
            <person name="Tripathy S."/>
            <person name="Wawra S."/>
            <person name="van West P."/>
            <person name="Whitty B.R."/>
            <person name="Coutinho P.M."/>
            <person name="Henrissat B."/>
            <person name="Martin F."/>
            <person name="Thomas P.D."/>
            <person name="Tyler B.M."/>
            <person name="De Vries R.P."/>
            <person name="Kamoun S."/>
            <person name="Yandell M."/>
            <person name="Tisserat N."/>
            <person name="Buell C.R."/>
        </authorList>
    </citation>
    <scope>NUCLEOTIDE SEQUENCE</scope>
    <source>
        <strain evidence="10">DAOM:BR144</strain>
    </source>
</reference>
<evidence type="ECO:0000313" key="9">
    <source>
        <dbReference type="EnsemblProtists" id="PYU1_T001736"/>
    </source>
</evidence>
<proteinExistence type="inferred from homology"/>
<dbReference type="Gene3D" id="2.30.29.30">
    <property type="entry name" value="Pleckstrin-homology domain (PH domain)/Phosphotyrosine-binding domain (PTB)"/>
    <property type="match status" value="1"/>
</dbReference>
<dbReference type="SUPFAM" id="SSF50729">
    <property type="entry name" value="PH domain-like"/>
    <property type="match status" value="1"/>
</dbReference>